<dbReference type="AlphaFoldDB" id="A0AAW1YJY9"/>
<evidence type="ECO:0008006" key="4">
    <source>
        <dbReference type="Google" id="ProtNLM"/>
    </source>
</evidence>
<accession>A0AAW1YJY9</accession>
<dbReference type="InterPro" id="IPR051283">
    <property type="entry name" value="Sec_Metabolite_Acyltrans"/>
</dbReference>
<evidence type="ECO:0000313" key="2">
    <source>
        <dbReference type="EMBL" id="KAK9948964.1"/>
    </source>
</evidence>
<dbReference type="Pfam" id="PF02458">
    <property type="entry name" value="Transferase"/>
    <property type="match status" value="1"/>
</dbReference>
<keyword evidence="3" id="KW-1185">Reference proteome</keyword>
<organism evidence="2 3">
    <name type="scientific">Rubus argutus</name>
    <name type="common">Southern blackberry</name>
    <dbReference type="NCBI Taxonomy" id="59490"/>
    <lineage>
        <taxon>Eukaryota</taxon>
        <taxon>Viridiplantae</taxon>
        <taxon>Streptophyta</taxon>
        <taxon>Embryophyta</taxon>
        <taxon>Tracheophyta</taxon>
        <taxon>Spermatophyta</taxon>
        <taxon>Magnoliopsida</taxon>
        <taxon>eudicotyledons</taxon>
        <taxon>Gunneridae</taxon>
        <taxon>Pentapetalae</taxon>
        <taxon>rosids</taxon>
        <taxon>fabids</taxon>
        <taxon>Rosales</taxon>
        <taxon>Rosaceae</taxon>
        <taxon>Rosoideae</taxon>
        <taxon>Rosoideae incertae sedis</taxon>
        <taxon>Rubus</taxon>
    </lineage>
</organism>
<sequence>MEPVRFISTTNVQPKNRTDQITRIELTPCDVQCLLIGPIQKGLLFHKPTPGYEEDLNKKQSLNLIQHLKASFSLTLDIFYPLAGRLAITENDGDNTTSFSVDCNGAGAQFVHAAADGVTVAHILDPVFVPDDIVYSLFLMNGVPNYEGRSKPLLAVQVTELVDGIFIGLTMNHSIGDGTSFWNFFNTWSEISRTGAKPSKAIPIFGREYLDGIIDLPIRIPFFNEQIQEKFLLPTEPLQQRVFHFRKEKIAELKSKANAQMGTSNISSLQALMGHLWVSITRTRHLTSSSTDDQETKYLVIVGTRQRLQPPLSDHYLGNAVLFGWATSTAGDLIKRGLGWAALELNRMVASQTEQQVKKFLEDWFDKPRLLTRSAVVRSHSFVTGSSPRFDVYGNDFGWGKPVVVRSGSGNKFDGKLTVFAGAEEGSIDFEACLSPHTLRALAEDEEFMQSVAV</sequence>
<dbReference type="InterPro" id="IPR023213">
    <property type="entry name" value="CAT-like_dom_sf"/>
</dbReference>
<evidence type="ECO:0000313" key="3">
    <source>
        <dbReference type="Proteomes" id="UP001457282"/>
    </source>
</evidence>
<dbReference type="GO" id="GO:0016740">
    <property type="term" value="F:transferase activity"/>
    <property type="evidence" value="ECO:0007669"/>
    <property type="project" value="UniProtKB-KW"/>
</dbReference>
<name>A0AAW1YJY9_RUBAR</name>
<dbReference type="EMBL" id="JBEDUW010000001">
    <property type="protein sequence ID" value="KAK9948964.1"/>
    <property type="molecule type" value="Genomic_DNA"/>
</dbReference>
<gene>
    <name evidence="2" type="ORF">M0R45_004516</name>
</gene>
<dbReference type="Gene3D" id="3.30.559.10">
    <property type="entry name" value="Chloramphenicol acetyltransferase-like domain"/>
    <property type="match status" value="2"/>
</dbReference>
<keyword evidence="1" id="KW-0808">Transferase</keyword>
<dbReference type="PANTHER" id="PTHR31896">
    <property type="entry name" value="FAMILY REGULATORY PROTEIN, PUTATIVE (AFU_ORTHOLOGUE AFUA_3G14730)-RELATED"/>
    <property type="match status" value="1"/>
</dbReference>
<evidence type="ECO:0000256" key="1">
    <source>
        <dbReference type="ARBA" id="ARBA00022679"/>
    </source>
</evidence>
<protein>
    <recommendedName>
        <fullName evidence="4">Shikimate O-hydroxycinnamoyltransferase</fullName>
    </recommendedName>
</protein>
<reference evidence="2 3" key="1">
    <citation type="journal article" date="2023" name="G3 (Bethesda)">
        <title>A chromosome-length genome assembly and annotation of blackberry (Rubus argutus, cv. 'Hillquist').</title>
        <authorList>
            <person name="Bruna T."/>
            <person name="Aryal R."/>
            <person name="Dudchenko O."/>
            <person name="Sargent D.J."/>
            <person name="Mead D."/>
            <person name="Buti M."/>
            <person name="Cavallini A."/>
            <person name="Hytonen T."/>
            <person name="Andres J."/>
            <person name="Pham M."/>
            <person name="Weisz D."/>
            <person name="Mascagni F."/>
            <person name="Usai G."/>
            <person name="Natali L."/>
            <person name="Bassil N."/>
            <person name="Fernandez G.E."/>
            <person name="Lomsadze A."/>
            <person name="Armour M."/>
            <person name="Olukolu B."/>
            <person name="Poorten T."/>
            <person name="Britton C."/>
            <person name="Davik J."/>
            <person name="Ashrafi H."/>
            <person name="Aiden E.L."/>
            <person name="Borodovsky M."/>
            <person name="Worthington M."/>
        </authorList>
    </citation>
    <scope>NUCLEOTIDE SEQUENCE [LARGE SCALE GENOMIC DNA]</scope>
    <source>
        <strain evidence="2">PI 553951</strain>
    </source>
</reference>
<proteinExistence type="predicted"/>
<dbReference type="PANTHER" id="PTHR31896:SF39">
    <property type="entry name" value="PROTEIN ENHANCED PSEUDOMONAS SUSCEPTIBILITY 1-LIKE"/>
    <property type="match status" value="1"/>
</dbReference>
<comment type="caution">
    <text evidence="2">The sequence shown here is derived from an EMBL/GenBank/DDBJ whole genome shotgun (WGS) entry which is preliminary data.</text>
</comment>
<dbReference type="Proteomes" id="UP001457282">
    <property type="component" value="Unassembled WGS sequence"/>
</dbReference>